<dbReference type="InterPro" id="IPR004358">
    <property type="entry name" value="Sig_transdc_His_kin-like_C"/>
</dbReference>
<evidence type="ECO:0000256" key="7">
    <source>
        <dbReference type="ARBA" id="ARBA00022692"/>
    </source>
</evidence>
<accession>A0A845QWP7</accession>
<evidence type="ECO:0000256" key="2">
    <source>
        <dbReference type="ARBA" id="ARBA00004651"/>
    </source>
</evidence>
<evidence type="ECO:0000256" key="6">
    <source>
        <dbReference type="ARBA" id="ARBA00022679"/>
    </source>
</evidence>
<dbReference type="InterPro" id="IPR036890">
    <property type="entry name" value="HATPase_C_sf"/>
</dbReference>
<feature type="domain" description="PAS" evidence="16">
    <location>
        <begin position="378"/>
        <end position="420"/>
    </location>
</feature>
<dbReference type="SMART" id="SM00388">
    <property type="entry name" value="HisKA"/>
    <property type="match status" value="1"/>
</dbReference>
<dbReference type="InterPro" id="IPR033479">
    <property type="entry name" value="dCache_1"/>
</dbReference>
<dbReference type="PROSITE" id="PS50113">
    <property type="entry name" value="PAC"/>
    <property type="match status" value="1"/>
</dbReference>
<dbReference type="SMART" id="SM00091">
    <property type="entry name" value="PAS"/>
    <property type="match status" value="1"/>
</dbReference>
<evidence type="ECO:0000256" key="14">
    <source>
        <dbReference type="SAM" id="Phobius"/>
    </source>
</evidence>
<evidence type="ECO:0000313" key="18">
    <source>
        <dbReference type="EMBL" id="NBI06530.1"/>
    </source>
</evidence>
<name>A0A845QWP7_9CLOT</name>
<comment type="subcellular location">
    <subcellularLocation>
        <location evidence="2">Cell membrane</location>
        <topology evidence="2">Multi-pass membrane protein</topology>
    </subcellularLocation>
</comment>
<feature type="domain" description="Histidine kinase" evidence="15">
    <location>
        <begin position="516"/>
        <end position="723"/>
    </location>
</feature>
<dbReference type="SMART" id="SM00387">
    <property type="entry name" value="HATPase_c"/>
    <property type="match status" value="1"/>
</dbReference>
<comment type="caution">
    <text evidence="18">The sequence shown here is derived from an EMBL/GenBank/DDBJ whole genome shotgun (WGS) entry which is preliminary data.</text>
</comment>
<dbReference type="InterPro" id="IPR000014">
    <property type="entry name" value="PAS"/>
</dbReference>
<feature type="domain" description="PAC" evidence="17">
    <location>
        <begin position="451"/>
        <end position="503"/>
    </location>
</feature>
<dbReference type="CDD" id="cd00082">
    <property type="entry name" value="HisKA"/>
    <property type="match status" value="1"/>
</dbReference>
<dbReference type="InterPro" id="IPR003594">
    <property type="entry name" value="HATPase_dom"/>
</dbReference>
<dbReference type="Pfam" id="PF00512">
    <property type="entry name" value="HisKA"/>
    <property type="match status" value="1"/>
</dbReference>
<dbReference type="CDD" id="cd00130">
    <property type="entry name" value="PAS"/>
    <property type="match status" value="1"/>
</dbReference>
<dbReference type="Gene3D" id="3.30.565.10">
    <property type="entry name" value="Histidine kinase-like ATPase, C-terminal domain"/>
    <property type="match status" value="1"/>
</dbReference>
<dbReference type="PANTHER" id="PTHR43065:SF10">
    <property type="entry name" value="PEROXIDE STRESS-ACTIVATED HISTIDINE KINASE MAK3"/>
    <property type="match status" value="1"/>
</dbReference>
<dbReference type="InterPro" id="IPR013767">
    <property type="entry name" value="PAS_fold"/>
</dbReference>
<dbReference type="InterPro" id="IPR035965">
    <property type="entry name" value="PAS-like_dom_sf"/>
</dbReference>
<dbReference type="Gene3D" id="3.30.450.20">
    <property type="entry name" value="PAS domain"/>
    <property type="match status" value="2"/>
</dbReference>
<evidence type="ECO:0000313" key="19">
    <source>
        <dbReference type="Proteomes" id="UP000467132"/>
    </source>
</evidence>
<dbReference type="PRINTS" id="PR00344">
    <property type="entry name" value="BCTRLSENSOR"/>
</dbReference>
<evidence type="ECO:0000259" key="15">
    <source>
        <dbReference type="PROSITE" id="PS50109"/>
    </source>
</evidence>
<dbReference type="InterPro" id="IPR000700">
    <property type="entry name" value="PAS-assoc_C"/>
</dbReference>
<comment type="catalytic activity">
    <reaction evidence="1">
        <text>ATP + protein L-histidine = ADP + protein N-phospho-L-histidine.</text>
        <dbReference type="EC" id="2.7.13.3"/>
    </reaction>
</comment>
<feature type="transmembrane region" description="Helical" evidence="14">
    <location>
        <begin position="291"/>
        <end position="313"/>
    </location>
</feature>
<dbReference type="InterPro" id="IPR003661">
    <property type="entry name" value="HisK_dim/P_dom"/>
</dbReference>
<organism evidence="18 19">
    <name type="scientific">Senegalia massiliensis</name>
    <dbReference type="NCBI Taxonomy" id="1720316"/>
    <lineage>
        <taxon>Bacteria</taxon>
        <taxon>Bacillati</taxon>
        <taxon>Bacillota</taxon>
        <taxon>Clostridia</taxon>
        <taxon>Eubacteriales</taxon>
        <taxon>Clostridiaceae</taxon>
        <taxon>Senegalia</taxon>
    </lineage>
</organism>
<dbReference type="AlphaFoldDB" id="A0A845QWP7"/>
<keyword evidence="9 18" id="KW-0418">Kinase</keyword>
<dbReference type="InterPro" id="IPR036097">
    <property type="entry name" value="HisK_dim/P_sf"/>
</dbReference>
<evidence type="ECO:0000256" key="8">
    <source>
        <dbReference type="ARBA" id="ARBA00022741"/>
    </source>
</evidence>
<dbReference type="PROSITE" id="PS50112">
    <property type="entry name" value="PAS"/>
    <property type="match status" value="1"/>
</dbReference>
<evidence type="ECO:0000256" key="4">
    <source>
        <dbReference type="ARBA" id="ARBA00022475"/>
    </source>
</evidence>
<evidence type="ECO:0000256" key="10">
    <source>
        <dbReference type="ARBA" id="ARBA00022840"/>
    </source>
</evidence>
<keyword evidence="5" id="KW-0597">Phosphoprotein</keyword>
<dbReference type="Pfam" id="PF00989">
    <property type="entry name" value="PAS"/>
    <property type="match status" value="1"/>
</dbReference>
<evidence type="ECO:0000256" key="3">
    <source>
        <dbReference type="ARBA" id="ARBA00012438"/>
    </source>
</evidence>
<dbReference type="GO" id="GO:0005886">
    <property type="term" value="C:plasma membrane"/>
    <property type="evidence" value="ECO:0007669"/>
    <property type="project" value="UniProtKB-SubCell"/>
</dbReference>
<dbReference type="GO" id="GO:0005524">
    <property type="term" value="F:ATP binding"/>
    <property type="evidence" value="ECO:0007669"/>
    <property type="project" value="UniProtKB-KW"/>
</dbReference>
<dbReference type="Pfam" id="PF02518">
    <property type="entry name" value="HATPase_c"/>
    <property type="match status" value="1"/>
</dbReference>
<dbReference type="SUPFAM" id="SSF47384">
    <property type="entry name" value="Homodimeric domain of signal transducing histidine kinase"/>
    <property type="match status" value="1"/>
</dbReference>
<gene>
    <name evidence="18" type="ORF">D3Z33_06590</name>
</gene>
<keyword evidence="4" id="KW-1003">Cell membrane</keyword>
<keyword evidence="13 14" id="KW-0472">Membrane</keyword>
<keyword evidence="12" id="KW-0902">Two-component regulatory system</keyword>
<dbReference type="GO" id="GO:0000155">
    <property type="term" value="F:phosphorelay sensor kinase activity"/>
    <property type="evidence" value="ECO:0007669"/>
    <property type="project" value="InterPro"/>
</dbReference>
<dbReference type="NCBIfam" id="TIGR00229">
    <property type="entry name" value="sensory_box"/>
    <property type="match status" value="1"/>
</dbReference>
<dbReference type="InterPro" id="IPR005467">
    <property type="entry name" value="His_kinase_dom"/>
</dbReference>
<dbReference type="Gene3D" id="6.10.340.10">
    <property type="match status" value="1"/>
</dbReference>
<dbReference type="Proteomes" id="UP000467132">
    <property type="component" value="Unassembled WGS sequence"/>
</dbReference>
<dbReference type="CDD" id="cd18773">
    <property type="entry name" value="PDC1_HK_sensor"/>
    <property type="match status" value="1"/>
</dbReference>
<keyword evidence="6" id="KW-0808">Transferase</keyword>
<evidence type="ECO:0000259" key="17">
    <source>
        <dbReference type="PROSITE" id="PS50113"/>
    </source>
</evidence>
<dbReference type="EC" id="2.7.13.3" evidence="3"/>
<protein>
    <recommendedName>
        <fullName evidence="3">histidine kinase</fullName>
        <ecNumber evidence="3">2.7.13.3</ecNumber>
    </recommendedName>
</protein>
<dbReference type="GO" id="GO:0006355">
    <property type="term" value="P:regulation of DNA-templated transcription"/>
    <property type="evidence" value="ECO:0007669"/>
    <property type="project" value="InterPro"/>
</dbReference>
<dbReference type="SUPFAM" id="SSF55874">
    <property type="entry name" value="ATPase domain of HSP90 chaperone/DNA topoisomerase II/histidine kinase"/>
    <property type="match status" value="1"/>
</dbReference>
<keyword evidence="19" id="KW-1185">Reference proteome</keyword>
<dbReference type="Gene3D" id="1.10.287.130">
    <property type="match status" value="1"/>
</dbReference>
<sequence length="724" mass="82465">MKMNSLKFKIPLFIVIFAFFSVAITGIFTQRIASEGIQQKTLDKNLLISEMIGNEISTYLEDAKVTVETASNFSSQSFGDIDNIKYEIFRIYDNFPYFSLIFYMNDKADMVFSKPSNDHVKKKSYMDRSYYWDVMNTEKTTISPLLISSVLERPHFIIASPVRNYSRETIGLIGAGIPLYNIQEIIDKTQERFNGRITIIDRQGSIVIDPDIKNNSDKIVSMKNQDFTINEKSTNLESVLKDKRNVVGHYIEDNKTYYSAITFVPGVEWMVIVEQEEGTMLAEASEIEKKLSALMVVVVIIAVIIGLILAFSITKPIGKLVKNVRNLSVGIKELDFTEGQNDSINEVTELSKAFSEMSIILNNNIKELESSFKEQNRLQQYLNNILKSVANGIIVFNNKGDITIVNRETEQITGYSLKEIKEFSLEEFIDRLDITIGEIFIDVIDKGNVFNDVELTIKNKCKEEISISVSASRVLDDKQQVIGVVFLLKDLRERKIMERELARDDRIKTLGRLSASIIHDIGNPLAGMGNLIEILKDNTNDQETKDEILEFLENEVEDLNNLVISFLDFTYESKLNKVPTNIEKLLDLILNLLDSEMEQKDIIVKKSSLETPILANIDRRAIKQAIINILKNAIHAVDKKGVIYISFNQKNNNLEIIIEDNGKGIKEEDLDRVFFPFYTQKRQGTGLGLFITYNIIKEHNGSIVVESEFGKGTKFIISIPIKEQ</sequence>
<keyword evidence="10" id="KW-0067">ATP-binding</keyword>
<evidence type="ECO:0000256" key="9">
    <source>
        <dbReference type="ARBA" id="ARBA00022777"/>
    </source>
</evidence>
<keyword evidence="7 14" id="KW-0812">Transmembrane</keyword>
<keyword evidence="11 14" id="KW-1133">Transmembrane helix</keyword>
<evidence type="ECO:0000256" key="12">
    <source>
        <dbReference type="ARBA" id="ARBA00023012"/>
    </source>
</evidence>
<evidence type="ECO:0000256" key="11">
    <source>
        <dbReference type="ARBA" id="ARBA00022989"/>
    </source>
</evidence>
<reference evidence="18 19" key="1">
    <citation type="submission" date="2018-08" db="EMBL/GenBank/DDBJ databases">
        <title>Murine metabolic-syndrome-specific gut microbial biobank.</title>
        <authorList>
            <person name="Liu C."/>
        </authorList>
    </citation>
    <scope>NUCLEOTIDE SEQUENCE [LARGE SCALE GENOMIC DNA]</scope>
    <source>
        <strain evidence="18 19">583</strain>
    </source>
</reference>
<dbReference type="EMBL" id="QXXA01000006">
    <property type="protein sequence ID" value="NBI06530.1"/>
    <property type="molecule type" value="Genomic_DNA"/>
</dbReference>
<keyword evidence="8" id="KW-0547">Nucleotide-binding</keyword>
<proteinExistence type="predicted"/>
<dbReference type="PROSITE" id="PS50109">
    <property type="entry name" value="HIS_KIN"/>
    <property type="match status" value="1"/>
</dbReference>
<dbReference type="SUPFAM" id="SSF55785">
    <property type="entry name" value="PYP-like sensor domain (PAS domain)"/>
    <property type="match status" value="1"/>
</dbReference>
<evidence type="ECO:0000256" key="5">
    <source>
        <dbReference type="ARBA" id="ARBA00022553"/>
    </source>
</evidence>
<evidence type="ECO:0000256" key="13">
    <source>
        <dbReference type="ARBA" id="ARBA00023136"/>
    </source>
</evidence>
<dbReference type="Pfam" id="PF02743">
    <property type="entry name" value="dCache_1"/>
    <property type="match status" value="1"/>
</dbReference>
<evidence type="ECO:0000256" key="1">
    <source>
        <dbReference type="ARBA" id="ARBA00000085"/>
    </source>
</evidence>
<evidence type="ECO:0000259" key="16">
    <source>
        <dbReference type="PROSITE" id="PS50112"/>
    </source>
</evidence>
<dbReference type="PANTHER" id="PTHR43065">
    <property type="entry name" value="SENSOR HISTIDINE KINASE"/>
    <property type="match status" value="1"/>
</dbReference>